<organism evidence="2 3">
    <name type="scientific">Lentibacillus kimchii</name>
    <dbReference type="NCBI Taxonomy" id="1542911"/>
    <lineage>
        <taxon>Bacteria</taxon>
        <taxon>Bacillati</taxon>
        <taxon>Bacillota</taxon>
        <taxon>Bacilli</taxon>
        <taxon>Bacillales</taxon>
        <taxon>Bacillaceae</taxon>
        <taxon>Lentibacillus</taxon>
    </lineage>
</organism>
<gene>
    <name evidence="2" type="ORF">ACFQU8_11520</name>
</gene>
<dbReference type="RefSeq" id="WP_382360208.1">
    <property type="nucleotide sequence ID" value="NZ_JBHTGR010000056.1"/>
</dbReference>
<keyword evidence="3" id="KW-1185">Reference proteome</keyword>
<evidence type="ECO:0000256" key="1">
    <source>
        <dbReference type="SAM" id="Phobius"/>
    </source>
</evidence>
<accession>A0ABW2UZ47</accession>
<reference evidence="3" key="1">
    <citation type="journal article" date="2019" name="Int. J. Syst. Evol. Microbiol.">
        <title>The Global Catalogue of Microorganisms (GCM) 10K type strain sequencing project: providing services to taxonomists for standard genome sequencing and annotation.</title>
        <authorList>
            <consortium name="The Broad Institute Genomics Platform"/>
            <consortium name="The Broad Institute Genome Sequencing Center for Infectious Disease"/>
            <person name="Wu L."/>
            <person name="Ma J."/>
        </authorList>
    </citation>
    <scope>NUCLEOTIDE SEQUENCE [LARGE SCALE GENOMIC DNA]</scope>
    <source>
        <strain evidence="3">JCM 30234</strain>
    </source>
</reference>
<comment type="caution">
    <text evidence="2">The sequence shown here is derived from an EMBL/GenBank/DDBJ whole genome shotgun (WGS) entry which is preliminary data.</text>
</comment>
<sequence>MKEKIKAFAVTFLLGPSLLGLGVVITFDLIPILWTLITGGQGDLTFKEVLLDFLLGYVIYLIYTIYLTIRAKIKNEE</sequence>
<keyword evidence="1" id="KW-1133">Transmembrane helix</keyword>
<name>A0ABW2UZ47_9BACI</name>
<dbReference type="EMBL" id="JBHTGR010000056">
    <property type="protein sequence ID" value="MFC7747815.1"/>
    <property type="molecule type" value="Genomic_DNA"/>
</dbReference>
<evidence type="ECO:0000313" key="2">
    <source>
        <dbReference type="EMBL" id="MFC7747815.1"/>
    </source>
</evidence>
<feature type="transmembrane region" description="Helical" evidence="1">
    <location>
        <begin position="49"/>
        <end position="69"/>
    </location>
</feature>
<evidence type="ECO:0000313" key="3">
    <source>
        <dbReference type="Proteomes" id="UP001596620"/>
    </source>
</evidence>
<feature type="transmembrane region" description="Helical" evidence="1">
    <location>
        <begin position="12"/>
        <end position="37"/>
    </location>
</feature>
<protein>
    <submittedName>
        <fullName evidence="2">Uncharacterized protein</fullName>
    </submittedName>
</protein>
<keyword evidence="1" id="KW-0472">Membrane</keyword>
<dbReference type="Proteomes" id="UP001596620">
    <property type="component" value="Unassembled WGS sequence"/>
</dbReference>
<proteinExistence type="predicted"/>
<keyword evidence="1" id="KW-0812">Transmembrane</keyword>